<feature type="transmembrane region" description="Helical" evidence="6">
    <location>
        <begin position="328"/>
        <end position="352"/>
    </location>
</feature>
<evidence type="ECO:0000256" key="6">
    <source>
        <dbReference type="SAM" id="Phobius"/>
    </source>
</evidence>
<feature type="transmembrane region" description="Helical" evidence="6">
    <location>
        <begin position="296"/>
        <end position="316"/>
    </location>
</feature>
<feature type="transmembrane region" description="Helical" evidence="6">
    <location>
        <begin position="359"/>
        <end position="378"/>
    </location>
</feature>
<dbReference type="PROSITE" id="PS50850">
    <property type="entry name" value="MFS"/>
    <property type="match status" value="1"/>
</dbReference>
<dbReference type="Gene3D" id="1.20.1250.20">
    <property type="entry name" value="MFS general substrate transporter like domains"/>
    <property type="match status" value="1"/>
</dbReference>
<dbReference type="OrthoDB" id="3437016at2759"/>
<comment type="caution">
    <text evidence="8">The sequence shown here is derived from an EMBL/GenBank/DDBJ whole genome shotgun (WGS) entry which is preliminary data.</text>
</comment>
<evidence type="ECO:0000256" key="2">
    <source>
        <dbReference type="ARBA" id="ARBA00022448"/>
    </source>
</evidence>
<dbReference type="InterPro" id="IPR020846">
    <property type="entry name" value="MFS_dom"/>
</dbReference>
<feature type="transmembrane region" description="Helical" evidence="6">
    <location>
        <begin position="72"/>
        <end position="89"/>
    </location>
</feature>
<dbReference type="GO" id="GO:0000329">
    <property type="term" value="C:fungal-type vacuole membrane"/>
    <property type="evidence" value="ECO:0007669"/>
    <property type="project" value="TreeGrafter"/>
</dbReference>
<evidence type="ECO:0000256" key="1">
    <source>
        <dbReference type="ARBA" id="ARBA00004127"/>
    </source>
</evidence>
<dbReference type="PANTHER" id="PTHR23501">
    <property type="entry name" value="MAJOR FACILITATOR SUPERFAMILY"/>
    <property type="match status" value="1"/>
</dbReference>
<keyword evidence="4 6" id="KW-1133">Transmembrane helix</keyword>
<feature type="transmembrane region" description="Helical" evidence="6">
    <location>
        <begin position="129"/>
        <end position="151"/>
    </location>
</feature>
<reference evidence="8 9" key="1">
    <citation type="submission" date="2017-06" db="EMBL/GenBank/DDBJ databases">
        <title>Global population genomics of the pathogenic fungus Cryptococcus neoformans var. grubii.</title>
        <authorList>
            <person name="Cuomo C."/>
            <person name="Litvintseva A."/>
            <person name="Chen Y."/>
            <person name="Young S."/>
            <person name="Zeng Q."/>
            <person name="Chapman S."/>
            <person name="Gujja S."/>
            <person name="Saif S."/>
            <person name="Birren B."/>
        </authorList>
    </citation>
    <scope>NUCLEOTIDE SEQUENCE [LARGE SCALE GENOMIC DNA]</scope>
    <source>
        <strain evidence="8 9">Tu259-1</strain>
    </source>
</reference>
<accession>A0A854Q601</accession>
<feature type="transmembrane region" description="Helical" evidence="6">
    <location>
        <begin position="190"/>
        <end position="211"/>
    </location>
</feature>
<dbReference type="InterPro" id="IPR011701">
    <property type="entry name" value="MFS"/>
</dbReference>
<evidence type="ECO:0000256" key="4">
    <source>
        <dbReference type="ARBA" id="ARBA00022989"/>
    </source>
</evidence>
<dbReference type="Proteomes" id="UP000199727">
    <property type="component" value="Unassembled WGS sequence"/>
</dbReference>
<feature type="domain" description="Major facilitator superfamily (MFS) profile" evidence="7">
    <location>
        <begin position="35"/>
        <end position="519"/>
    </location>
</feature>
<evidence type="ECO:0000259" key="7">
    <source>
        <dbReference type="PROSITE" id="PS50850"/>
    </source>
</evidence>
<comment type="subcellular location">
    <subcellularLocation>
        <location evidence="1">Endomembrane system</location>
        <topology evidence="1">Multi-pass membrane protein</topology>
    </subcellularLocation>
</comment>
<feature type="transmembrane region" description="Helical" evidence="6">
    <location>
        <begin position="163"/>
        <end position="184"/>
    </location>
</feature>
<feature type="transmembrane region" description="Helical" evidence="6">
    <location>
        <begin position="101"/>
        <end position="123"/>
    </location>
</feature>
<dbReference type="AlphaFoldDB" id="A0A854Q601"/>
<name>A0A854Q601_CRYNE</name>
<evidence type="ECO:0000313" key="8">
    <source>
        <dbReference type="EMBL" id="OXG12917.1"/>
    </source>
</evidence>
<dbReference type="EMBL" id="AMKT01000083">
    <property type="protein sequence ID" value="OXG12917.1"/>
    <property type="molecule type" value="Genomic_DNA"/>
</dbReference>
<evidence type="ECO:0000256" key="3">
    <source>
        <dbReference type="ARBA" id="ARBA00022692"/>
    </source>
</evidence>
<sequence length="541" mass="57974">MGISKRAMSGERTPLLKQHAAEGSEHLSPARKRLIVATALLTGFLSTLDLTIVATCIATISSELKSSDQEAWIGTAYLWSNVTFTPLYGRLSDLLGRRAAYLQAIILFTVGTFFCGCATTFPMLVIARFVAGMGGGGMGTVSSVLMADIFSPAERGFYQGLSFAVFGAGTGLGGPIGGMLTQAFGWRAAFYAQVPIAAISVICALISVPSFKHEAFDLKHLKQVDFGGSFSLLVSVGALLQLLSRTGGSGSIAHDPFSIAMAVIFPVFFLIFVFVELKVASKPVLPLSLLTRRTPLCVGIIAGVIAIVNFNMIYHLPMVFEIVFQQPISIAGAHLLPNSVAMTICAPIMGYIVKRTGQYKWLTVLNCVGPVVAMALLVNLKVGSSWANQWLSVLPMGAGFSGLLTLTLTAMLNSVEKHEIATSTGFVFVWRSLGQVFGVGLSSAVFQGTLSEQLNSRFDSPEIINKLRHASQAIKTLPEEWQKVAARQAYGISLKYTFVFGLLGALGVLITSFFITNDTIHHPSAPVQVAPIPDEEFDEET</sequence>
<feature type="transmembrane region" description="Helical" evidence="6">
    <location>
        <begin position="256"/>
        <end position="275"/>
    </location>
</feature>
<evidence type="ECO:0000313" key="9">
    <source>
        <dbReference type="Proteomes" id="UP000199727"/>
    </source>
</evidence>
<proteinExistence type="predicted"/>
<dbReference type="GO" id="GO:0005886">
    <property type="term" value="C:plasma membrane"/>
    <property type="evidence" value="ECO:0007669"/>
    <property type="project" value="TreeGrafter"/>
</dbReference>
<dbReference type="GO" id="GO:0012505">
    <property type="term" value="C:endomembrane system"/>
    <property type="evidence" value="ECO:0007669"/>
    <property type="project" value="UniProtKB-SubCell"/>
</dbReference>
<dbReference type="GO" id="GO:0015174">
    <property type="term" value="F:basic amino acid transmembrane transporter activity"/>
    <property type="evidence" value="ECO:0007669"/>
    <property type="project" value="TreeGrafter"/>
</dbReference>
<gene>
    <name evidence="8" type="ORF">C361_06105</name>
</gene>
<protein>
    <submittedName>
        <fullName evidence="8">Integral membrane protein</fullName>
    </submittedName>
</protein>
<dbReference type="SUPFAM" id="SSF103473">
    <property type="entry name" value="MFS general substrate transporter"/>
    <property type="match status" value="1"/>
</dbReference>
<keyword evidence="5 6" id="KW-0472">Membrane</keyword>
<feature type="transmembrane region" description="Helical" evidence="6">
    <location>
        <begin position="496"/>
        <end position="515"/>
    </location>
</feature>
<evidence type="ECO:0000256" key="5">
    <source>
        <dbReference type="ARBA" id="ARBA00023136"/>
    </source>
</evidence>
<dbReference type="InterPro" id="IPR036259">
    <property type="entry name" value="MFS_trans_sf"/>
</dbReference>
<keyword evidence="3 6" id="KW-0812">Transmembrane</keyword>
<feature type="transmembrane region" description="Helical" evidence="6">
    <location>
        <begin position="34"/>
        <end position="60"/>
    </location>
</feature>
<keyword evidence="2" id="KW-0813">Transport</keyword>
<feature type="transmembrane region" description="Helical" evidence="6">
    <location>
        <begin position="223"/>
        <end position="244"/>
    </location>
</feature>
<dbReference type="Pfam" id="PF07690">
    <property type="entry name" value="MFS_1"/>
    <property type="match status" value="1"/>
</dbReference>
<feature type="transmembrane region" description="Helical" evidence="6">
    <location>
        <begin position="390"/>
        <end position="412"/>
    </location>
</feature>
<dbReference type="PANTHER" id="PTHR23501:SF191">
    <property type="entry name" value="VACUOLAR BASIC AMINO ACID TRANSPORTER 4"/>
    <property type="match status" value="1"/>
</dbReference>
<organism evidence="8 9">
    <name type="scientific">Cryptococcus neoformans Tu259-1</name>
    <dbReference type="NCBI Taxonomy" id="1230072"/>
    <lineage>
        <taxon>Eukaryota</taxon>
        <taxon>Fungi</taxon>
        <taxon>Dikarya</taxon>
        <taxon>Basidiomycota</taxon>
        <taxon>Agaricomycotina</taxon>
        <taxon>Tremellomycetes</taxon>
        <taxon>Tremellales</taxon>
        <taxon>Cryptococcaceae</taxon>
        <taxon>Cryptococcus</taxon>
        <taxon>Cryptococcus neoformans species complex</taxon>
    </lineage>
</organism>